<name>A0ABY7AN26_9ALTE</name>
<evidence type="ECO:0000313" key="3">
    <source>
        <dbReference type="EMBL" id="WAJ69686.1"/>
    </source>
</evidence>
<keyword evidence="1" id="KW-0175">Coiled coil</keyword>
<feature type="transmembrane region" description="Helical" evidence="2">
    <location>
        <begin position="12"/>
        <end position="33"/>
    </location>
</feature>
<organism evidence="3 4">
    <name type="scientific">Catenovulum adriaticum</name>
    <dbReference type="NCBI Taxonomy" id="2984846"/>
    <lineage>
        <taxon>Bacteria</taxon>
        <taxon>Pseudomonadati</taxon>
        <taxon>Pseudomonadota</taxon>
        <taxon>Gammaproteobacteria</taxon>
        <taxon>Alteromonadales</taxon>
        <taxon>Alteromonadaceae</taxon>
        <taxon>Catenovulum</taxon>
    </lineage>
</organism>
<reference evidence="3" key="1">
    <citation type="submission" date="2022-10" db="EMBL/GenBank/DDBJ databases">
        <title>Catenovulum adriacola sp. nov. isolated in the Harbour of Susak.</title>
        <authorList>
            <person name="Schoch T."/>
            <person name="Reich S.J."/>
            <person name="Stoeferle S."/>
            <person name="Flaiz M."/>
            <person name="Kazda M."/>
            <person name="Riedel C.U."/>
            <person name="Duerre P."/>
        </authorList>
    </citation>
    <scope>NUCLEOTIDE SEQUENCE</scope>
    <source>
        <strain evidence="3">TS8</strain>
    </source>
</reference>
<keyword evidence="2" id="KW-0812">Transmembrane</keyword>
<keyword evidence="2" id="KW-1133">Transmembrane helix</keyword>
<keyword evidence="2" id="KW-0472">Membrane</keyword>
<dbReference type="Proteomes" id="UP001163726">
    <property type="component" value="Chromosome"/>
</dbReference>
<feature type="coiled-coil region" evidence="1">
    <location>
        <begin position="160"/>
        <end position="252"/>
    </location>
</feature>
<evidence type="ECO:0000256" key="1">
    <source>
        <dbReference type="SAM" id="Coils"/>
    </source>
</evidence>
<keyword evidence="4" id="KW-1185">Reference proteome</keyword>
<dbReference type="NCBIfam" id="TIGR03545">
    <property type="entry name" value="TIGR03545 family protein"/>
    <property type="match status" value="1"/>
</dbReference>
<protein>
    <submittedName>
        <fullName evidence="3">TIGR03545 family protein</fullName>
    </submittedName>
</protein>
<proteinExistence type="predicted"/>
<accession>A0ABY7AN26</accession>
<dbReference type="InterPro" id="IPR019934">
    <property type="entry name" value="CHP03545"/>
</dbReference>
<dbReference type="RefSeq" id="WP_268073970.1">
    <property type="nucleotide sequence ID" value="NZ_CP109965.1"/>
</dbReference>
<evidence type="ECO:0000256" key="2">
    <source>
        <dbReference type="SAM" id="Phobius"/>
    </source>
</evidence>
<gene>
    <name evidence="3" type="ORF">OLW01_11045</name>
</gene>
<evidence type="ECO:0000313" key="4">
    <source>
        <dbReference type="Proteomes" id="UP001163726"/>
    </source>
</evidence>
<sequence length="600" mass="67587">MMKKYLRWQGLLGLIAFLALIAGFIYILAGWLIKTGIEQGGGWYMGAEVNVEEVNVNWSPFTLDIVGFQATDPNEPEYNAMQFKQAKAELNLWQYMLGKVIIEDIRLAELEFGAKRESVGEVYRSAEDGKGSLDETVQQVKEVEMPDIKQLLEDSNLITVEKAEQLQQVYNAEKAQLTELKDNLPDEEKLDFYKTKVKEIQDTKIENAEDLVKLKARLDELKKQIKADKQQIENAKDTLKNSKDNIDLAVTELKQAPDQDWQAVKTKYQLDTFEAEDVAHIIFGEKGREYYNQGMDIYQMLKPFLQSEPKGEDEAIVDLGQYIHFSEQDPQPDWLIKTGLVSVNTPQGQFSLDLSEINTQHWKRNQPSLIEVSSNQLRGDGQISGKVDFFKAKDGNLLSEGQWLLEQFQIGAEQVDETALAENAKSALALAAAKLMADGKFKLNNFDLDAVIKLDLLNPVFVTDASKSWQRKIVQALNDAGTIPAEIDLVGNVLLPKWHISSQVDDIIKGSVTQQVDEKVTELKAELQTKLNEKVATTLKLSDDQASQIANLDDWLNDADGTLNNLLDTQLKSVVEQEKEKAKDKAKDKVKDKLKGLFGS</sequence>
<dbReference type="EMBL" id="CP109965">
    <property type="protein sequence ID" value="WAJ69686.1"/>
    <property type="molecule type" value="Genomic_DNA"/>
</dbReference>